<dbReference type="AlphaFoldDB" id="A0A1V9XV04"/>
<dbReference type="InParanoid" id="A0A1V9XV04"/>
<name>A0A1V9XV04_9ACAR</name>
<evidence type="ECO:0000313" key="1">
    <source>
        <dbReference type="EMBL" id="OQR77309.1"/>
    </source>
</evidence>
<organism evidence="1 2">
    <name type="scientific">Tropilaelaps mercedesae</name>
    <dbReference type="NCBI Taxonomy" id="418985"/>
    <lineage>
        <taxon>Eukaryota</taxon>
        <taxon>Metazoa</taxon>
        <taxon>Ecdysozoa</taxon>
        <taxon>Arthropoda</taxon>
        <taxon>Chelicerata</taxon>
        <taxon>Arachnida</taxon>
        <taxon>Acari</taxon>
        <taxon>Parasitiformes</taxon>
        <taxon>Mesostigmata</taxon>
        <taxon>Gamasina</taxon>
        <taxon>Dermanyssoidea</taxon>
        <taxon>Laelapidae</taxon>
        <taxon>Tropilaelaps</taxon>
    </lineage>
</organism>
<proteinExistence type="predicted"/>
<dbReference type="EMBL" id="MNPL01003715">
    <property type="protein sequence ID" value="OQR77309.1"/>
    <property type="molecule type" value="Genomic_DNA"/>
</dbReference>
<keyword evidence="2" id="KW-1185">Reference proteome</keyword>
<protein>
    <submittedName>
        <fullName evidence="1">Uncharacterized protein</fullName>
    </submittedName>
</protein>
<feature type="non-terminal residue" evidence="1">
    <location>
        <position position="1"/>
    </location>
</feature>
<dbReference type="Proteomes" id="UP000192247">
    <property type="component" value="Unassembled WGS sequence"/>
</dbReference>
<evidence type="ECO:0000313" key="2">
    <source>
        <dbReference type="Proteomes" id="UP000192247"/>
    </source>
</evidence>
<gene>
    <name evidence="1" type="ORF">BIW11_07186</name>
</gene>
<sequence length="89" mass="10031">PDTRKAKAPQTTSPSNISLSLYLSVSVAQTDRPQRRFSEWRSTARWYVALCSRSVVPVPNCRCWTSSEIRLGLANEYSEAIWCRVPGGK</sequence>
<reference evidence="1 2" key="1">
    <citation type="journal article" date="2017" name="Gigascience">
        <title>Draft genome of the honey bee ectoparasitic mite, Tropilaelaps mercedesae, is shaped by the parasitic life history.</title>
        <authorList>
            <person name="Dong X."/>
            <person name="Armstrong S.D."/>
            <person name="Xia D."/>
            <person name="Makepeace B.L."/>
            <person name="Darby A.C."/>
            <person name="Kadowaki T."/>
        </authorList>
    </citation>
    <scope>NUCLEOTIDE SEQUENCE [LARGE SCALE GENOMIC DNA]</scope>
    <source>
        <strain evidence="1">Wuxi-XJTLU</strain>
    </source>
</reference>
<comment type="caution">
    <text evidence="1">The sequence shown here is derived from an EMBL/GenBank/DDBJ whole genome shotgun (WGS) entry which is preliminary data.</text>
</comment>
<accession>A0A1V9XV04</accession>